<feature type="signal peptide" evidence="1">
    <location>
        <begin position="1"/>
        <end position="27"/>
    </location>
</feature>
<dbReference type="Proteomes" id="UP001139333">
    <property type="component" value="Unassembled WGS sequence"/>
</dbReference>
<feature type="domain" description="DUF5117" evidence="3">
    <location>
        <begin position="89"/>
        <end position="278"/>
    </location>
</feature>
<dbReference type="GO" id="GO:0008237">
    <property type="term" value="F:metallopeptidase activity"/>
    <property type="evidence" value="ECO:0007669"/>
    <property type="project" value="UniProtKB-KW"/>
</dbReference>
<keyword evidence="4" id="KW-0378">Hydrolase</keyword>
<keyword evidence="5" id="KW-1185">Reference proteome</keyword>
<comment type="caution">
    <text evidence="4">The sequence shown here is derived from an EMBL/GenBank/DDBJ whole genome shotgun (WGS) entry which is preliminary data.</text>
</comment>
<accession>A0A9X2CGQ7</accession>
<evidence type="ECO:0000256" key="1">
    <source>
        <dbReference type="SAM" id="SignalP"/>
    </source>
</evidence>
<gene>
    <name evidence="4" type="ORF">L2672_00575</name>
</gene>
<keyword evidence="1" id="KW-0732">Signal</keyword>
<dbReference type="AlphaFoldDB" id="A0A9X2CGQ7"/>
<dbReference type="Pfam" id="PF17148">
    <property type="entry name" value="DUF5117"/>
    <property type="match status" value="1"/>
</dbReference>
<dbReference type="CDD" id="cd04276">
    <property type="entry name" value="ZnMc_MMP_like_2"/>
    <property type="match status" value="1"/>
</dbReference>
<evidence type="ECO:0000259" key="2">
    <source>
        <dbReference type="Pfam" id="PF16313"/>
    </source>
</evidence>
<dbReference type="PANTHER" id="PTHR38478">
    <property type="entry name" value="PEPTIDASE M1A AND M12B"/>
    <property type="match status" value="1"/>
</dbReference>
<evidence type="ECO:0000313" key="5">
    <source>
        <dbReference type="Proteomes" id="UP001139333"/>
    </source>
</evidence>
<dbReference type="InterPro" id="IPR034032">
    <property type="entry name" value="Zn_MMP-like_bac"/>
</dbReference>
<dbReference type="RefSeq" id="WP_248993890.1">
    <property type="nucleotide sequence ID" value="NZ_JAKIKP010000001.1"/>
</dbReference>
<dbReference type="InterPro" id="IPR033413">
    <property type="entry name" value="DUF5117"/>
</dbReference>
<organism evidence="4 5">
    <name type="scientific">Shewanella gaetbuli</name>
    <dbReference type="NCBI Taxonomy" id="220752"/>
    <lineage>
        <taxon>Bacteria</taxon>
        <taxon>Pseudomonadati</taxon>
        <taxon>Pseudomonadota</taxon>
        <taxon>Gammaproteobacteria</taxon>
        <taxon>Alteromonadales</taxon>
        <taxon>Shewanellaceae</taxon>
        <taxon>Shewanella</taxon>
    </lineage>
</organism>
<dbReference type="InterPro" id="IPR024079">
    <property type="entry name" value="MetalloPept_cat_dom_sf"/>
</dbReference>
<sequence>MNRRHISFAIMLAISPALSLPSFSSHASSNITAEKVIKTSDVAEGFLNLYFEPKEGQLYLKIDHLNQPFLMLTSLPQGVGSNDIGLDRGQLGRTRMVQFEQQGPYIVLKELNTLYRASSDNKAERASVEQAFANSILWRGKLLDGKKPLVAINDLVINDLHGVSDVLTARKQGSYTLDKQRSVIMPSQVKSFEQNADVDVNLTFTANKAGDLVSQVTPDGKFMSVRMRYSFVQLPQETYQPREYHPMSGYLSDQYLDYSTQVDEPIVKRFLLRHRLEKVTPGDAPSEVVKPITYYLDPGAPEPIRTALLDGAKWWEQAFNDAGFINGFKVEMLPEEADPQDVRYNMIQWVHRATRGWSYGAAVTDPRTGEIIKGHVTLGSLRVRQDHLIARGLTSSWVDREAAAEASMALSLARIRQLSAHEIGHTLGLDHNFAASSHNNASVMDYPHPYIRLENDKINIDTPYTEGIGEWDKYTIAFGYGPQSNQQALLSQALNEGYRYIGEADSRGEGASHVYASLWDNGGDAVAELIRLEKIRRHAIERFNADALLADDPRGELADVFVPIYLLTRYQVEAAAKWIGGTDYSYQQIGAGLRWHFVSPTQQKAALNALIASLSADSLLVPEDVMQWLVPKAGNYQKTRESFQGNLGVITDQLAMAEVMSRHIVSQILSPLRLNRVNQAYMQDAEQLSVVKLIDQLVGATVYQDLSRGDSLGVKLRVNAVVIEGILNAYHHPETASEVKAQLLARLEFTVKQLKRRSTRASEYQAAHYDWLYQSIEKSLASPEYKIIANPLPMPPGSPI</sequence>
<dbReference type="InterPro" id="IPR032534">
    <property type="entry name" value="EcxA_zinc-bd"/>
</dbReference>
<evidence type="ECO:0000313" key="4">
    <source>
        <dbReference type="EMBL" id="MCL1141197.1"/>
    </source>
</evidence>
<dbReference type="Pfam" id="PF16313">
    <property type="entry name" value="DUF4953"/>
    <property type="match status" value="1"/>
</dbReference>
<reference evidence="4" key="1">
    <citation type="submission" date="2022-01" db="EMBL/GenBank/DDBJ databases">
        <title>Whole genome-based taxonomy of the Shewanellaceae.</title>
        <authorList>
            <person name="Martin-Rodriguez A.J."/>
        </authorList>
    </citation>
    <scope>NUCLEOTIDE SEQUENCE</scope>
    <source>
        <strain evidence="4">DSM 16422</strain>
    </source>
</reference>
<evidence type="ECO:0000259" key="3">
    <source>
        <dbReference type="Pfam" id="PF17148"/>
    </source>
</evidence>
<keyword evidence="4" id="KW-0645">Protease</keyword>
<proteinExistence type="predicted"/>
<dbReference type="Gene3D" id="3.40.390.10">
    <property type="entry name" value="Collagenase (Catalytic Domain)"/>
    <property type="match status" value="1"/>
</dbReference>
<dbReference type="EMBL" id="JAKIKP010000001">
    <property type="protein sequence ID" value="MCL1141197.1"/>
    <property type="molecule type" value="Genomic_DNA"/>
</dbReference>
<dbReference type="PANTHER" id="PTHR38478:SF1">
    <property type="entry name" value="ZINC DEPENDENT METALLOPROTEASE DOMAIN LIPOPROTEIN"/>
    <property type="match status" value="1"/>
</dbReference>
<feature type="domain" description="EcxA zinc-binding" evidence="2">
    <location>
        <begin position="406"/>
        <end position="702"/>
    </location>
</feature>
<keyword evidence="4" id="KW-0482">Metalloprotease</keyword>
<name>A0A9X2CGQ7_9GAMM</name>
<dbReference type="SUPFAM" id="SSF55486">
    <property type="entry name" value="Metalloproteases ('zincins'), catalytic domain"/>
    <property type="match status" value="1"/>
</dbReference>
<feature type="chain" id="PRO_5040788699" evidence="1">
    <location>
        <begin position="28"/>
        <end position="800"/>
    </location>
</feature>
<protein>
    <submittedName>
        <fullName evidence="4">Zinc-dependent metalloprotease</fullName>
    </submittedName>
</protein>